<protein>
    <submittedName>
        <fullName evidence="2">Uncharacterized protein</fullName>
    </submittedName>
</protein>
<dbReference type="Proteomes" id="UP000274117">
    <property type="component" value="Unassembled WGS sequence"/>
</dbReference>
<proteinExistence type="predicted"/>
<dbReference type="AlphaFoldDB" id="A0A3R8RBD0"/>
<keyword evidence="1" id="KW-1133">Transmembrane helix</keyword>
<keyword evidence="1" id="KW-0812">Transmembrane</keyword>
<evidence type="ECO:0000256" key="1">
    <source>
        <dbReference type="SAM" id="Phobius"/>
    </source>
</evidence>
<name>A0A3R8RBD0_STRSU</name>
<organism evidence="2 3">
    <name type="scientific">Streptococcus suis</name>
    <dbReference type="NCBI Taxonomy" id="1307"/>
    <lineage>
        <taxon>Bacteria</taxon>
        <taxon>Bacillati</taxon>
        <taxon>Bacillota</taxon>
        <taxon>Bacilli</taxon>
        <taxon>Lactobacillales</taxon>
        <taxon>Streptococcaceae</taxon>
        <taxon>Streptococcus</taxon>
    </lineage>
</organism>
<accession>A0A3R8RBD0</accession>
<comment type="caution">
    <text evidence="2">The sequence shown here is derived from an EMBL/GenBank/DDBJ whole genome shotgun (WGS) entry which is preliminary data.</text>
</comment>
<sequence length="101" mass="12082">MGKNMRKFFQDLNQDYLETRSSVGEDWLEWIIQRKMTWGMRWGLVLVFMFVLQPITYNPFFLLGCFYLGSFLGLVYILGQVFFATRSIFYNMKKKPIAQLV</sequence>
<reference evidence="2 3" key="2">
    <citation type="submission" date="2018-12" db="EMBL/GenBank/DDBJ databases">
        <title>Whole-genome sequences of fifteen clinical Streptococcus suis strains isolated from pigs between 2006 and 2018.</title>
        <authorList>
            <person name="Stevens M.J.A."/>
            <person name="Cernela N."/>
            <person name="Spoerry Serrano N."/>
            <person name="Schmitt S."/>
            <person name="Schrenzel J."/>
            <person name="Stephan R."/>
        </authorList>
    </citation>
    <scope>NUCLEOTIDE SEQUENCE [LARGE SCALE GENOMIC DNA]</scope>
    <source>
        <strain evidence="2 3">PP422</strain>
    </source>
</reference>
<reference evidence="2 3" key="1">
    <citation type="submission" date="2018-11" db="EMBL/GenBank/DDBJ databases">
        <authorList>
            <person name="Stevens M.J."/>
            <person name="Cernela N."/>
            <person name="Spoerry Serrano N."/>
            <person name="Schmitt S."/>
            <person name="Schrenzel J."/>
            <person name="Stephan R."/>
        </authorList>
    </citation>
    <scope>NUCLEOTIDE SEQUENCE [LARGE SCALE GENOMIC DNA]</scope>
    <source>
        <strain evidence="2 3">PP422</strain>
    </source>
</reference>
<feature type="transmembrane region" description="Helical" evidence="1">
    <location>
        <begin position="38"/>
        <end position="55"/>
    </location>
</feature>
<evidence type="ECO:0000313" key="2">
    <source>
        <dbReference type="EMBL" id="RRR50520.1"/>
    </source>
</evidence>
<evidence type="ECO:0000313" key="3">
    <source>
        <dbReference type="Proteomes" id="UP000274117"/>
    </source>
</evidence>
<dbReference type="EMBL" id="RSDO01000031">
    <property type="protein sequence ID" value="RRR50520.1"/>
    <property type="molecule type" value="Genomic_DNA"/>
</dbReference>
<gene>
    <name evidence="2" type="ORF">EI998_10345</name>
</gene>
<feature type="transmembrane region" description="Helical" evidence="1">
    <location>
        <begin position="61"/>
        <end position="85"/>
    </location>
</feature>
<keyword evidence="1" id="KW-0472">Membrane</keyword>